<keyword evidence="1" id="KW-0812">Transmembrane</keyword>
<keyword evidence="1" id="KW-0472">Membrane</keyword>
<sequence>MPSSCSRIATLSRSRSDSGSVVRFQNGPLLEQHVSRLAHPTPCCCGLCSLHCCCPTAPRGLKFFFANHSQAHFLVNFLNLCADNKLTDIHLGDCVPQATLVTWSGLVELIHLNHLGLNCPMPISSCPFRRMKTLETLDVRGTISELLNFLWKIDILRHFLAHPEFRESSYDKRNMRRWALHNYNYLGQSGIKVWCILFVYALFATRIV</sequence>
<reference evidence="2" key="1">
    <citation type="submission" date="2020-01" db="EMBL/GenBank/DDBJ databases">
        <title>Genome sequence of Kobresia littledalei, the first chromosome-level genome in the family Cyperaceae.</title>
        <authorList>
            <person name="Qu G."/>
        </authorList>
    </citation>
    <scope>NUCLEOTIDE SEQUENCE</scope>
    <source>
        <strain evidence="2">C.B.Clarke</strain>
        <tissue evidence="2">Leaf</tissue>
    </source>
</reference>
<dbReference type="Proteomes" id="UP000623129">
    <property type="component" value="Unassembled WGS sequence"/>
</dbReference>
<evidence type="ECO:0000313" key="2">
    <source>
        <dbReference type="EMBL" id="KAF3327220.1"/>
    </source>
</evidence>
<dbReference type="AlphaFoldDB" id="A0A833QIK6"/>
<keyword evidence="3" id="KW-1185">Reference proteome</keyword>
<keyword evidence="1" id="KW-1133">Transmembrane helix</keyword>
<evidence type="ECO:0000256" key="1">
    <source>
        <dbReference type="SAM" id="Phobius"/>
    </source>
</evidence>
<comment type="caution">
    <text evidence="2">The sequence shown here is derived from an EMBL/GenBank/DDBJ whole genome shotgun (WGS) entry which is preliminary data.</text>
</comment>
<organism evidence="2 3">
    <name type="scientific">Carex littledalei</name>
    <dbReference type="NCBI Taxonomy" id="544730"/>
    <lineage>
        <taxon>Eukaryota</taxon>
        <taxon>Viridiplantae</taxon>
        <taxon>Streptophyta</taxon>
        <taxon>Embryophyta</taxon>
        <taxon>Tracheophyta</taxon>
        <taxon>Spermatophyta</taxon>
        <taxon>Magnoliopsida</taxon>
        <taxon>Liliopsida</taxon>
        <taxon>Poales</taxon>
        <taxon>Cyperaceae</taxon>
        <taxon>Cyperoideae</taxon>
        <taxon>Cariceae</taxon>
        <taxon>Carex</taxon>
        <taxon>Carex subgen. Euthyceras</taxon>
    </lineage>
</organism>
<dbReference type="EMBL" id="SWLB01000017">
    <property type="protein sequence ID" value="KAF3327220.1"/>
    <property type="molecule type" value="Genomic_DNA"/>
</dbReference>
<feature type="transmembrane region" description="Helical" evidence="1">
    <location>
        <begin position="183"/>
        <end position="203"/>
    </location>
</feature>
<name>A0A833QIK6_9POAL</name>
<gene>
    <name evidence="2" type="ORF">FCM35_KLT07338</name>
</gene>
<evidence type="ECO:0000313" key="3">
    <source>
        <dbReference type="Proteomes" id="UP000623129"/>
    </source>
</evidence>
<accession>A0A833QIK6</accession>
<proteinExistence type="predicted"/>
<protein>
    <submittedName>
        <fullName evidence="2">Uncharacterized protein</fullName>
    </submittedName>
</protein>